<feature type="transmembrane region" description="Helical" evidence="2">
    <location>
        <begin position="100"/>
        <end position="124"/>
    </location>
</feature>
<gene>
    <name evidence="3" type="ORF">LAD73_01235</name>
</gene>
<proteinExistence type="predicted"/>
<comment type="caution">
    <text evidence="3">The sequence shown here is derived from an EMBL/GenBank/DDBJ whole genome shotgun (WGS) entry which is preliminary data.</text>
</comment>
<accession>A0A953NGN4</accession>
<dbReference type="RefSeq" id="WP_223644501.1">
    <property type="nucleotide sequence ID" value="NZ_JAIQBY010000006.1"/>
</dbReference>
<keyword evidence="4" id="KW-1185">Reference proteome</keyword>
<sequence>MEEFKYINEPLLEFSEYKEKHNSNSERYFDKLVKKSKIDVEVNREQTKKIDNLEEKCNNFSKSFKKLKTWKIINIIFIVLFALVAVGSILLITLMNMRDIIVISIAAVSPVFFILTMLLQFLVIDKKLKNMDDLLKETTKKYNDELAIGLKQVAPLLYLFRPGMKIHLFNQTMPQAMMDDYFDNQRLGSLVNQYGLNSITDKNKMVISSQSGSINGNPYVFLRTLDHEMGMKKYTGSLVIFWTERSFVNGRLVAKRKSQTLVATISKPCPYYNYNTFMIFGSNAAPDISFSREPQSIHEMSEEKRRKFVKKYEKVIDKRKKENVNFTALANLKFEAYWNSLDRDDEHQYRLLFSPLAQQNICKILEDSQIGFGDNFSYFKRKKINYLSHSHLSSLIFEDMLWSYNRIYSYDTIKKMFMDEQNDYFKKVYFALAPYFAIPIFQQVKAKEYEYYDYDGAKLNEFEYERRIASLDGNLFKHPLVKTRHISKTKYIGQNNGSDRVLVSDFGYDIIDRIEYVTVYGRDGKMHNVPVPWQEYIRYDRSSEIDIPEQKFNVVLGDDENPEEKNNENTNNLLEGQILGNETN</sequence>
<evidence type="ECO:0000313" key="3">
    <source>
        <dbReference type="EMBL" id="MBZ4195341.1"/>
    </source>
</evidence>
<protein>
    <submittedName>
        <fullName evidence="3">DUF677 domain-containing protein</fullName>
    </submittedName>
</protein>
<reference evidence="3 4" key="1">
    <citation type="submission" date="2021-09" db="EMBL/GenBank/DDBJ databases">
        <title>WGS of Mycoplasma sp. Zaradi2 strains.</title>
        <authorList>
            <person name="Spergser J."/>
        </authorList>
    </citation>
    <scope>NUCLEOTIDE SEQUENCE [LARGE SCALE GENOMIC DNA]</scope>
    <source>
        <strain evidence="3 4">1331</strain>
    </source>
</reference>
<evidence type="ECO:0000256" key="1">
    <source>
        <dbReference type="SAM" id="MobiDB-lite"/>
    </source>
</evidence>
<feature type="region of interest" description="Disordered" evidence="1">
    <location>
        <begin position="558"/>
        <end position="584"/>
    </location>
</feature>
<dbReference type="NCBIfam" id="NF046000">
    <property type="entry name" value="MAG1210_fam"/>
    <property type="match status" value="1"/>
</dbReference>
<dbReference type="Proteomes" id="UP000772186">
    <property type="component" value="Unassembled WGS sequence"/>
</dbReference>
<dbReference type="AlphaFoldDB" id="A0A953NGN4"/>
<organism evidence="3 4">
    <name type="scientific">Mycoplasma tauri</name>
    <dbReference type="NCBI Taxonomy" id="547987"/>
    <lineage>
        <taxon>Bacteria</taxon>
        <taxon>Bacillati</taxon>
        <taxon>Mycoplasmatota</taxon>
        <taxon>Mollicutes</taxon>
        <taxon>Mycoplasmataceae</taxon>
        <taxon>Mycoplasma</taxon>
    </lineage>
</organism>
<name>A0A953NGN4_9MOLU</name>
<keyword evidence="2" id="KW-0472">Membrane</keyword>
<feature type="transmembrane region" description="Helical" evidence="2">
    <location>
        <begin position="72"/>
        <end position="94"/>
    </location>
</feature>
<dbReference type="EMBL" id="JAIQBY010000006">
    <property type="protein sequence ID" value="MBZ4195341.1"/>
    <property type="molecule type" value="Genomic_DNA"/>
</dbReference>
<evidence type="ECO:0000313" key="4">
    <source>
        <dbReference type="Proteomes" id="UP000772186"/>
    </source>
</evidence>
<keyword evidence="2" id="KW-1133">Transmembrane helix</keyword>
<keyword evidence="2" id="KW-0812">Transmembrane</keyword>
<evidence type="ECO:0000256" key="2">
    <source>
        <dbReference type="SAM" id="Phobius"/>
    </source>
</evidence>